<dbReference type="AlphaFoldDB" id="A0A5M7BH46"/>
<evidence type="ECO:0000313" key="1">
    <source>
        <dbReference type="EMBL" id="KAA5827748.1"/>
    </source>
</evidence>
<evidence type="ECO:0000313" key="4">
    <source>
        <dbReference type="Proteomes" id="UP000322315"/>
    </source>
</evidence>
<keyword evidence="3" id="KW-1185">Reference proteome</keyword>
<gene>
    <name evidence="1" type="ORF">F2B50_02615</name>
    <name evidence="2" type="ORF">FPF71_02615</name>
</gene>
<dbReference type="Proteomes" id="UP000315145">
    <property type="component" value="Unassembled WGS sequence"/>
</dbReference>
<reference evidence="1 4" key="1">
    <citation type="journal article" date="2015" name="Int. J. Syst. Evol. Microbiol.">
        <title>Algibacter amylolyticus sp. nov., isolated from intertidal sediment.</title>
        <authorList>
            <person name="Zhang D.C."/>
            <person name="Wu J."/>
            <person name="Neuner K."/>
            <person name="Yao J."/>
            <person name="Margesin R."/>
        </authorList>
    </citation>
    <scope>NUCLEOTIDE SEQUENCE [LARGE SCALE GENOMIC DNA]</scope>
    <source>
        <strain evidence="1 4">RU-4-M-4</strain>
    </source>
</reference>
<dbReference type="EMBL" id="VWRS01000001">
    <property type="protein sequence ID" value="KAA5827748.1"/>
    <property type="molecule type" value="Genomic_DNA"/>
</dbReference>
<dbReference type="OrthoDB" id="9757917at2"/>
<proteinExistence type="predicted"/>
<organism evidence="1 4">
    <name type="scientific">Algibacter amylolyticus</name>
    <dbReference type="NCBI Taxonomy" id="1608400"/>
    <lineage>
        <taxon>Bacteria</taxon>
        <taxon>Pseudomonadati</taxon>
        <taxon>Bacteroidota</taxon>
        <taxon>Flavobacteriia</taxon>
        <taxon>Flavobacteriales</taxon>
        <taxon>Flavobacteriaceae</taxon>
        <taxon>Algibacter</taxon>
    </lineage>
</organism>
<name>A0A5M7BH46_9FLAO</name>
<dbReference type="EMBL" id="VMBF01000001">
    <property type="protein sequence ID" value="TSJ81993.1"/>
    <property type="molecule type" value="Genomic_DNA"/>
</dbReference>
<reference evidence="2 3" key="2">
    <citation type="submission" date="2019-07" db="EMBL/GenBank/DDBJ databases">
        <title>Algibacter marinivivus sp. nov., isolated from the surface of a marine red alga.</title>
        <authorList>
            <person name="Zhong X."/>
            <person name="Xu W."/>
            <person name="Zhang Y."/>
            <person name="Zhang Q."/>
            <person name="Du Z."/>
        </authorList>
    </citation>
    <scope>NUCLEOTIDE SEQUENCE [LARGE SCALE GENOMIC DNA]</scope>
    <source>
        <strain evidence="2 3">RU-4-M-4</strain>
    </source>
</reference>
<dbReference type="RefSeq" id="WP_144115091.1">
    <property type="nucleotide sequence ID" value="NZ_JACHGE010000001.1"/>
</dbReference>
<sequence length="252" mass="28883">MKANIKAVKGSYCVTLYDTVLKENRVSDALLKIDQFTESDQFAEGNTGVYLDLDLVDQINSLKAENYSTAALFDAAAAKLLWDAISFDDDVNVKIQMSDKRVWYDVTFNYLRDYTVNRWGSNKGGKTVSDRLFINGDMTAGKLIRHAVSRLWWYAFLTVDSADENKWHLLDVLCTNTEVQQAITDRNLAHNEFVIKNILRFLEKEENKELLKSKNIKIVAKWITGYAAIMELPMLDEVDFESLMTKVKARIL</sequence>
<dbReference type="Proteomes" id="UP000322315">
    <property type="component" value="Unassembled WGS sequence"/>
</dbReference>
<dbReference type="Pfam" id="PF19866">
    <property type="entry name" value="DUF6339"/>
    <property type="match status" value="1"/>
</dbReference>
<evidence type="ECO:0000313" key="2">
    <source>
        <dbReference type="EMBL" id="TSJ81993.1"/>
    </source>
</evidence>
<evidence type="ECO:0000313" key="3">
    <source>
        <dbReference type="Proteomes" id="UP000315145"/>
    </source>
</evidence>
<comment type="caution">
    <text evidence="1">The sequence shown here is derived from an EMBL/GenBank/DDBJ whole genome shotgun (WGS) entry which is preliminary data.</text>
</comment>
<protein>
    <submittedName>
        <fullName evidence="1">Uncharacterized protein</fullName>
    </submittedName>
</protein>
<reference evidence="1" key="3">
    <citation type="submission" date="2019-09" db="EMBL/GenBank/DDBJ databases">
        <authorList>
            <person name="Zhang D.-C."/>
        </authorList>
    </citation>
    <scope>NUCLEOTIDE SEQUENCE</scope>
    <source>
        <strain evidence="1">RU-4-M-4</strain>
    </source>
</reference>
<dbReference type="InterPro" id="IPR045920">
    <property type="entry name" value="DUF6339"/>
</dbReference>
<accession>A0A5M7BH46</accession>